<dbReference type="Pfam" id="PF14111">
    <property type="entry name" value="DUF4283"/>
    <property type="match status" value="1"/>
</dbReference>
<gene>
    <name evidence="4" type="primary">LOC130461599</name>
</gene>
<protein>
    <recommendedName>
        <fullName evidence="2">DUF4283 domain-containing protein</fullName>
    </recommendedName>
</protein>
<accession>A0ABM3QQU5</accession>
<evidence type="ECO:0000259" key="2">
    <source>
        <dbReference type="Pfam" id="PF14111"/>
    </source>
</evidence>
<sequence>MVAKHNQIDLRGSKYFTLTVKVSSESPISDEEVAVPISSKYKVDELASKSAKWASSIILYVVGDTPTLKYINTFIEKNWNCVSQPEVLLHNDGYFVIRFGTIKEMKEVLYSRPYTIAYKPMIMKAWTSDFNFNAEILKVVPLWIQLPNLPLNCWGMDSLSRIGSALGSPLFVNECNSKQTRISYARMLVEIDVTRPIVHKVMFQEPGGKKFEQSRPECGQEVTGQEKHVKQKRWVPKPNVPQATTKDRDSCVPVSDTGPVLPGPNGEKETGNVLKKSVVRAHEASCSILAGTLSPLLPYDALMLEFKGLQ</sequence>
<dbReference type="PANTHER" id="PTHR33233">
    <property type="entry name" value="ENDONUCLEASE/EXONUCLEASE/PHOSPHATASE"/>
    <property type="match status" value="1"/>
</dbReference>
<dbReference type="RefSeq" id="XP_056685730.1">
    <property type="nucleotide sequence ID" value="XM_056829752.1"/>
</dbReference>
<reference evidence="4" key="2">
    <citation type="submission" date="2025-08" db="UniProtKB">
        <authorList>
            <consortium name="RefSeq"/>
        </authorList>
    </citation>
    <scope>IDENTIFICATION</scope>
    <source>
        <tissue evidence="4">Leaf</tissue>
    </source>
</reference>
<dbReference type="GeneID" id="130461599"/>
<reference evidence="3" key="1">
    <citation type="journal article" date="2021" name="Nat. Commun.">
        <title>Genomic analyses provide insights into spinach domestication and the genetic basis of agronomic traits.</title>
        <authorList>
            <person name="Cai X."/>
            <person name="Sun X."/>
            <person name="Xu C."/>
            <person name="Sun H."/>
            <person name="Wang X."/>
            <person name="Ge C."/>
            <person name="Zhang Z."/>
            <person name="Wang Q."/>
            <person name="Fei Z."/>
            <person name="Jiao C."/>
            <person name="Wang Q."/>
        </authorList>
    </citation>
    <scope>NUCLEOTIDE SEQUENCE [LARGE SCALE GENOMIC DNA]</scope>
    <source>
        <strain evidence="3">cv. Varoflay</strain>
    </source>
</reference>
<organism evidence="3 4">
    <name type="scientific">Spinacia oleracea</name>
    <name type="common">Spinach</name>
    <dbReference type="NCBI Taxonomy" id="3562"/>
    <lineage>
        <taxon>Eukaryota</taxon>
        <taxon>Viridiplantae</taxon>
        <taxon>Streptophyta</taxon>
        <taxon>Embryophyta</taxon>
        <taxon>Tracheophyta</taxon>
        <taxon>Spermatophyta</taxon>
        <taxon>Magnoliopsida</taxon>
        <taxon>eudicotyledons</taxon>
        <taxon>Gunneridae</taxon>
        <taxon>Pentapetalae</taxon>
        <taxon>Caryophyllales</taxon>
        <taxon>Chenopodiaceae</taxon>
        <taxon>Chenopodioideae</taxon>
        <taxon>Anserineae</taxon>
        <taxon>Spinacia</taxon>
    </lineage>
</organism>
<proteinExistence type="predicted"/>
<keyword evidence="3" id="KW-1185">Reference proteome</keyword>
<evidence type="ECO:0000313" key="4">
    <source>
        <dbReference type="RefSeq" id="XP_056685730.1"/>
    </source>
</evidence>
<feature type="domain" description="DUF4283" evidence="2">
    <location>
        <begin position="51"/>
        <end position="133"/>
    </location>
</feature>
<evidence type="ECO:0000256" key="1">
    <source>
        <dbReference type="SAM" id="MobiDB-lite"/>
    </source>
</evidence>
<evidence type="ECO:0000313" key="3">
    <source>
        <dbReference type="Proteomes" id="UP000813463"/>
    </source>
</evidence>
<name>A0ABM3QQU5_SPIOL</name>
<feature type="region of interest" description="Disordered" evidence="1">
    <location>
        <begin position="238"/>
        <end position="269"/>
    </location>
</feature>
<dbReference type="Proteomes" id="UP000813463">
    <property type="component" value="Chromosome 5"/>
</dbReference>
<dbReference type="InterPro" id="IPR025558">
    <property type="entry name" value="DUF4283"/>
</dbReference>
<dbReference type="PANTHER" id="PTHR33233:SF17">
    <property type="entry name" value="DUF4283 DOMAIN-CONTAINING PROTEIN"/>
    <property type="match status" value="1"/>
</dbReference>